<dbReference type="PANTHER" id="PTHR24567:SF28">
    <property type="entry name" value="LISTERIOLYSIN REGULATORY PROTEIN"/>
    <property type="match status" value="1"/>
</dbReference>
<keyword evidence="7" id="KW-1185">Reference proteome</keyword>
<dbReference type="InterPro" id="IPR012318">
    <property type="entry name" value="HTH_CRP"/>
</dbReference>
<dbReference type="SMART" id="SM00100">
    <property type="entry name" value="cNMP"/>
    <property type="match status" value="1"/>
</dbReference>
<evidence type="ECO:0000313" key="6">
    <source>
        <dbReference type="EMBL" id="MCU7616283.1"/>
    </source>
</evidence>
<evidence type="ECO:0000259" key="5">
    <source>
        <dbReference type="PROSITE" id="PS51063"/>
    </source>
</evidence>
<keyword evidence="2" id="KW-0238">DNA-binding</keyword>
<dbReference type="InterPro" id="IPR050397">
    <property type="entry name" value="Env_Response_Regulators"/>
</dbReference>
<name>A0ABT2W2Y1_9FLAO</name>
<dbReference type="Pfam" id="PF00027">
    <property type="entry name" value="cNMP_binding"/>
    <property type="match status" value="1"/>
</dbReference>
<organism evidence="6 7">
    <name type="scientific">Chryseobacterium edaphi</name>
    <dbReference type="NCBI Taxonomy" id="2976532"/>
    <lineage>
        <taxon>Bacteria</taxon>
        <taxon>Pseudomonadati</taxon>
        <taxon>Bacteroidota</taxon>
        <taxon>Flavobacteriia</taxon>
        <taxon>Flavobacteriales</taxon>
        <taxon>Weeksellaceae</taxon>
        <taxon>Chryseobacterium group</taxon>
        <taxon>Chryseobacterium</taxon>
    </lineage>
</organism>
<comment type="caution">
    <text evidence="6">The sequence shown here is derived from an EMBL/GenBank/DDBJ whole genome shotgun (WGS) entry which is preliminary data.</text>
</comment>
<dbReference type="SUPFAM" id="SSF46785">
    <property type="entry name" value="Winged helix' DNA-binding domain"/>
    <property type="match status" value="1"/>
</dbReference>
<dbReference type="InterPro" id="IPR000595">
    <property type="entry name" value="cNMP-bd_dom"/>
</dbReference>
<keyword evidence="3" id="KW-0804">Transcription</keyword>
<dbReference type="SUPFAM" id="SSF51206">
    <property type="entry name" value="cAMP-binding domain-like"/>
    <property type="match status" value="1"/>
</dbReference>
<dbReference type="Pfam" id="PF13545">
    <property type="entry name" value="HTH_Crp_2"/>
    <property type="match status" value="1"/>
</dbReference>
<dbReference type="RefSeq" id="WP_263001735.1">
    <property type="nucleotide sequence ID" value="NZ_JAOTEM010000001.1"/>
</dbReference>
<keyword evidence="1" id="KW-0805">Transcription regulation</keyword>
<dbReference type="PROSITE" id="PS51063">
    <property type="entry name" value="HTH_CRP_2"/>
    <property type="match status" value="1"/>
</dbReference>
<accession>A0ABT2W2Y1</accession>
<dbReference type="SMART" id="SM00419">
    <property type="entry name" value="HTH_CRP"/>
    <property type="match status" value="1"/>
</dbReference>
<evidence type="ECO:0000256" key="2">
    <source>
        <dbReference type="ARBA" id="ARBA00023125"/>
    </source>
</evidence>
<dbReference type="Gene3D" id="2.60.120.10">
    <property type="entry name" value="Jelly Rolls"/>
    <property type="match status" value="1"/>
</dbReference>
<dbReference type="CDD" id="cd00038">
    <property type="entry name" value="CAP_ED"/>
    <property type="match status" value="1"/>
</dbReference>
<evidence type="ECO:0000259" key="4">
    <source>
        <dbReference type="PROSITE" id="PS50042"/>
    </source>
</evidence>
<sequence>MFISEDLLSSYGAEYIDFMPNQTIFSEGSKPQFYFQILTGIVEIKNYHQDGKEFTQNILSNQQCFAESFLFNSKVYPVTAVALTQCRILRLRKQDFLSLLKNNGEISSLFLQYFSARLHDNYLMLFNLSLSDPSTRIKTVIDILKRNSLFNEPFSFLIPLTRQQIANLTGLRVETVIRSIKKMEHNELLKIENGKIYF</sequence>
<gene>
    <name evidence="6" type="ORF">NZ698_03670</name>
</gene>
<reference evidence="7" key="1">
    <citation type="submission" date="2023-07" db="EMBL/GenBank/DDBJ databases">
        <title>Chryseobacterium sp. strain PBS4-4 Genome sequencing and assembly.</title>
        <authorList>
            <person name="Jung Y."/>
        </authorList>
    </citation>
    <scope>NUCLEOTIDE SEQUENCE [LARGE SCALE GENOMIC DNA]</scope>
    <source>
        <strain evidence="7">PBS4-4</strain>
    </source>
</reference>
<evidence type="ECO:0000313" key="7">
    <source>
        <dbReference type="Proteomes" id="UP001208649"/>
    </source>
</evidence>
<dbReference type="InterPro" id="IPR036390">
    <property type="entry name" value="WH_DNA-bd_sf"/>
</dbReference>
<dbReference type="PANTHER" id="PTHR24567">
    <property type="entry name" value="CRP FAMILY TRANSCRIPTIONAL REGULATORY PROTEIN"/>
    <property type="match status" value="1"/>
</dbReference>
<dbReference type="InterPro" id="IPR014710">
    <property type="entry name" value="RmlC-like_jellyroll"/>
</dbReference>
<feature type="domain" description="Cyclic nucleotide-binding" evidence="4">
    <location>
        <begin position="18"/>
        <end position="117"/>
    </location>
</feature>
<dbReference type="Proteomes" id="UP001208649">
    <property type="component" value="Unassembled WGS sequence"/>
</dbReference>
<evidence type="ECO:0000256" key="1">
    <source>
        <dbReference type="ARBA" id="ARBA00023015"/>
    </source>
</evidence>
<evidence type="ECO:0000256" key="3">
    <source>
        <dbReference type="ARBA" id="ARBA00023163"/>
    </source>
</evidence>
<proteinExistence type="predicted"/>
<dbReference type="EMBL" id="JAOTEM010000001">
    <property type="protein sequence ID" value="MCU7616283.1"/>
    <property type="molecule type" value="Genomic_DNA"/>
</dbReference>
<dbReference type="InterPro" id="IPR018490">
    <property type="entry name" value="cNMP-bd_dom_sf"/>
</dbReference>
<feature type="domain" description="HTH crp-type" evidence="5">
    <location>
        <begin position="131"/>
        <end position="198"/>
    </location>
</feature>
<dbReference type="PRINTS" id="PR00034">
    <property type="entry name" value="HTHCRP"/>
</dbReference>
<protein>
    <submittedName>
        <fullName evidence="6">Crp/Fnr family transcriptional regulator</fullName>
    </submittedName>
</protein>
<dbReference type="PROSITE" id="PS50042">
    <property type="entry name" value="CNMP_BINDING_3"/>
    <property type="match status" value="1"/>
</dbReference>